<name>A0AAD7QK01_9ASCO</name>
<accession>A0AAD7QK01</accession>
<dbReference type="PROSITE" id="PS50294">
    <property type="entry name" value="WD_REPEATS_REGION"/>
    <property type="match status" value="1"/>
</dbReference>
<dbReference type="RefSeq" id="XP_056040070.1">
    <property type="nucleotide sequence ID" value="XM_056188817.1"/>
</dbReference>
<evidence type="ECO:0000256" key="3">
    <source>
        <dbReference type="PROSITE-ProRule" id="PRU00221"/>
    </source>
</evidence>
<feature type="non-terminal residue" evidence="4">
    <location>
        <position position="351"/>
    </location>
</feature>
<dbReference type="Pfam" id="PF07676">
    <property type="entry name" value="PD40"/>
    <property type="match status" value="1"/>
</dbReference>
<keyword evidence="1 3" id="KW-0853">WD repeat</keyword>
<dbReference type="Gene3D" id="2.130.10.10">
    <property type="entry name" value="YVTN repeat-like/Quinoprotein amine dehydrogenase"/>
    <property type="match status" value="2"/>
</dbReference>
<dbReference type="InterPro" id="IPR050505">
    <property type="entry name" value="WDR55/POC1"/>
</dbReference>
<evidence type="ECO:0000256" key="2">
    <source>
        <dbReference type="ARBA" id="ARBA00022737"/>
    </source>
</evidence>
<evidence type="ECO:0000313" key="5">
    <source>
        <dbReference type="Proteomes" id="UP001217417"/>
    </source>
</evidence>
<gene>
    <name evidence="4" type="ORF">POJ06DRAFT_262966</name>
</gene>
<sequence>MIVVWTLDNHGKNTKGPPDSVDIESLAATATEEAMRTLISSHGWMKEHADSDKLLAAVKEIVSRAYDSHIVQDNLVISGELTGFGSRAVSNDGKLLVYVLDNHQSRHSTATTLGPKIVVWDIERGEKRLMLEGHTDSIMWVNVSPDGKIVASVCWDEMVKLWDTSTGRLIHDIGPTGGQNWTGVFSPDSKYIAFTRGSPSTIVYVHSVLDGSRICEFQVSTSWLRSLAWSHEGHHLAAGGRSGVVYVWNPLRGEQEQKWQLRGSERHRRIFLETGYVQWLDNKGMMLAYKGTEGGVNVYDMLENQKWRSDPKKSDLINLTKSSGRRSLHYIRKANQLISLDMDQTIRFWVV</sequence>
<keyword evidence="2" id="KW-0677">Repeat</keyword>
<protein>
    <submittedName>
        <fullName evidence="4">Quinon protein alcohol dehydrogenase-like superfamily</fullName>
    </submittedName>
</protein>
<dbReference type="Pfam" id="PF00400">
    <property type="entry name" value="WD40"/>
    <property type="match status" value="2"/>
</dbReference>
<proteinExistence type="predicted"/>
<evidence type="ECO:0000256" key="1">
    <source>
        <dbReference type="ARBA" id="ARBA00022574"/>
    </source>
</evidence>
<dbReference type="InterPro" id="IPR011659">
    <property type="entry name" value="WD40"/>
</dbReference>
<feature type="repeat" description="WD" evidence="3">
    <location>
        <begin position="217"/>
        <end position="249"/>
    </location>
</feature>
<dbReference type="SUPFAM" id="SSF50998">
    <property type="entry name" value="Quinoprotein alcohol dehydrogenase-like"/>
    <property type="match status" value="1"/>
</dbReference>
<keyword evidence="5" id="KW-1185">Reference proteome</keyword>
<dbReference type="PANTHER" id="PTHR44019:SF8">
    <property type="entry name" value="POC1 CENTRIOLAR PROTEIN HOMOLOG"/>
    <property type="match status" value="1"/>
</dbReference>
<dbReference type="Proteomes" id="UP001217417">
    <property type="component" value="Unassembled WGS sequence"/>
</dbReference>
<organism evidence="4 5">
    <name type="scientific">Lipomyces tetrasporus</name>
    <dbReference type="NCBI Taxonomy" id="54092"/>
    <lineage>
        <taxon>Eukaryota</taxon>
        <taxon>Fungi</taxon>
        <taxon>Dikarya</taxon>
        <taxon>Ascomycota</taxon>
        <taxon>Saccharomycotina</taxon>
        <taxon>Lipomycetes</taxon>
        <taxon>Lipomycetales</taxon>
        <taxon>Lipomycetaceae</taxon>
        <taxon>Lipomyces</taxon>
    </lineage>
</organism>
<dbReference type="PROSITE" id="PS00678">
    <property type="entry name" value="WD_REPEATS_1"/>
    <property type="match status" value="1"/>
</dbReference>
<dbReference type="InterPro" id="IPR015943">
    <property type="entry name" value="WD40/YVTN_repeat-like_dom_sf"/>
</dbReference>
<dbReference type="SMART" id="SM00320">
    <property type="entry name" value="WD40"/>
    <property type="match status" value="3"/>
</dbReference>
<dbReference type="InterPro" id="IPR019775">
    <property type="entry name" value="WD40_repeat_CS"/>
</dbReference>
<dbReference type="EMBL" id="JARPMG010000013">
    <property type="protein sequence ID" value="KAJ8096620.1"/>
    <property type="molecule type" value="Genomic_DNA"/>
</dbReference>
<comment type="caution">
    <text evidence="4">The sequence shown here is derived from an EMBL/GenBank/DDBJ whole genome shotgun (WGS) entry which is preliminary data.</text>
</comment>
<dbReference type="PANTHER" id="PTHR44019">
    <property type="entry name" value="WD REPEAT-CONTAINING PROTEIN 55"/>
    <property type="match status" value="1"/>
</dbReference>
<dbReference type="GeneID" id="80883983"/>
<dbReference type="PROSITE" id="PS50082">
    <property type="entry name" value="WD_REPEATS_2"/>
    <property type="match status" value="2"/>
</dbReference>
<feature type="repeat" description="WD" evidence="3">
    <location>
        <begin position="131"/>
        <end position="172"/>
    </location>
</feature>
<dbReference type="InterPro" id="IPR001680">
    <property type="entry name" value="WD40_rpt"/>
</dbReference>
<dbReference type="AlphaFoldDB" id="A0AAD7QK01"/>
<evidence type="ECO:0000313" key="4">
    <source>
        <dbReference type="EMBL" id="KAJ8096620.1"/>
    </source>
</evidence>
<dbReference type="InterPro" id="IPR011047">
    <property type="entry name" value="Quinoprotein_ADH-like_sf"/>
</dbReference>
<reference evidence="4" key="1">
    <citation type="submission" date="2023-03" db="EMBL/GenBank/DDBJ databases">
        <title>Near-Complete genome sequence of Lipomyces tetrasporous NRRL Y-64009, an oleaginous yeast capable of growing on lignocellulosic hydrolysates.</title>
        <authorList>
            <consortium name="Lawrence Berkeley National Laboratory"/>
            <person name="Jagtap S.S."/>
            <person name="Liu J.-J."/>
            <person name="Walukiewicz H.E."/>
            <person name="Pangilinan J."/>
            <person name="Lipzen A."/>
            <person name="Ahrendt S."/>
            <person name="Koriabine M."/>
            <person name="Cobaugh K."/>
            <person name="Salamov A."/>
            <person name="Yoshinaga Y."/>
            <person name="Ng V."/>
            <person name="Daum C."/>
            <person name="Grigoriev I.V."/>
            <person name="Slininger P.J."/>
            <person name="Dien B.S."/>
            <person name="Jin Y.-S."/>
            <person name="Rao C.V."/>
        </authorList>
    </citation>
    <scope>NUCLEOTIDE SEQUENCE</scope>
    <source>
        <strain evidence="4">NRRL Y-64009</strain>
    </source>
</reference>